<dbReference type="OMA" id="IDIIPKY"/>
<organism evidence="2 3">
    <name type="scientific">Fusobacterium nucleatum subsp. nucleatum</name>
    <dbReference type="NCBI Taxonomy" id="76856"/>
    <lineage>
        <taxon>Bacteria</taxon>
        <taxon>Fusobacteriati</taxon>
        <taxon>Fusobacteriota</taxon>
        <taxon>Fusobacteriia</taxon>
        <taxon>Fusobacteriales</taxon>
        <taxon>Fusobacteriaceae</taxon>
        <taxon>Fusobacterium</taxon>
    </lineage>
</organism>
<dbReference type="GO" id="GO:0030638">
    <property type="term" value="P:polyketide metabolic process"/>
    <property type="evidence" value="ECO:0007669"/>
    <property type="project" value="InterPro"/>
</dbReference>
<evidence type="ECO:0000313" key="3">
    <source>
        <dbReference type="Proteomes" id="UP000054800"/>
    </source>
</evidence>
<dbReference type="PANTHER" id="PTHR38436:SF1">
    <property type="entry name" value="ESTER CYCLASE"/>
    <property type="match status" value="1"/>
</dbReference>
<reference evidence="2 3" key="1">
    <citation type="submission" date="2015-10" db="EMBL/GenBank/DDBJ databases">
        <authorList>
            <person name="Gilbert D.G."/>
        </authorList>
    </citation>
    <scope>NUCLEOTIDE SEQUENCE [LARGE SCALE GENOMIC DNA]</scope>
    <source>
        <strain evidence="2 3">ChDC F311</strain>
    </source>
</reference>
<dbReference type="GeneID" id="79784199"/>
<dbReference type="EMBL" id="LMVH01000001">
    <property type="protein sequence ID" value="KUL99103.1"/>
    <property type="molecule type" value="Genomic_DNA"/>
</dbReference>
<dbReference type="SMR" id="A0A0X3Y239"/>
<name>A0A0X3Y239_FUSNC</name>
<dbReference type="PANTHER" id="PTHR38436">
    <property type="entry name" value="POLYKETIDE CYCLASE SNOAL-LIKE DOMAIN"/>
    <property type="match status" value="1"/>
</dbReference>
<feature type="domain" description="SnoaL-like" evidence="1">
    <location>
        <begin position="14"/>
        <end position="111"/>
    </location>
</feature>
<comment type="caution">
    <text evidence="2">The sequence shown here is derived from an EMBL/GenBank/DDBJ whole genome shotgun (WGS) entry which is preliminary data.</text>
</comment>
<dbReference type="SUPFAM" id="SSF54427">
    <property type="entry name" value="NTF2-like"/>
    <property type="match status" value="1"/>
</dbReference>
<dbReference type="RefSeq" id="WP_005902347.1">
    <property type="nucleotide sequence ID" value="NZ_CP022122.1"/>
</dbReference>
<dbReference type="InterPro" id="IPR009959">
    <property type="entry name" value="Cyclase_SnoaL-like"/>
</dbReference>
<gene>
    <name evidence="2" type="ORF">RO03_06120</name>
</gene>
<dbReference type="OrthoDB" id="9812089at2"/>
<dbReference type="Proteomes" id="UP000054800">
    <property type="component" value="Unassembled WGS sequence"/>
</dbReference>
<evidence type="ECO:0000259" key="1">
    <source>
        <dbReference type="Pfam" id="PF12680"/>
    </source>
</evidence>
<dbReference type="AlphaFoldDB" id="A0A0X3Y239"/>
<proteinExistence type="predicted"/>
<dbReference type="InterPro" id="IPR032710">
    <property type="entry name" value="NTF2-like_dom_sf"/>
</dbReference>
<protein>
    <recommendedName>
        <fullName evidence="1">SnoaL-like domain-containing protein</fullName>
    </recommendedName>
</protein>
<accession>A0A0X3Y239</accession>
<dbReference type="InterPro" id="IPR037401">
    <property type="entry name" value="SnoaL-like"/>
</dbReference>
<dbReference type="Gene3D" id="3.10.450.50">
    <property type="match status" value="1"/>
</dbReference>
<sequence length="129" mass="15257">MNNQLEQNKINAIAFYKTMFDGEPEKAIKLYVGDEYRQHNPMVADGKAGIIEYFTRMKKEYPIKEVKFVRAIAQGDLVAMHTHQIWGEPDNKEYVTMDFFRFDENNKIVEHWDSIQEVIKNTKSGRTMY</sequence>
<evidence type="ECO:0000313" key="2">
    <source>
        <dbReference type="EMBL" id="KUL99103.1"/>
    </source>
</evidence>
<dbReference type="Pfam" id="PF12680">
    <property type="entry name" value="SnoaL_2"/>
    <property type="match status" value="1"/>
</dbReference>